<dbReference type="PANTHER" id="PTHR12947:SF13">
    <property type="entry name" value="FI19924P1"/>
    <property type="match status" value="1"/>
</dbReference>
<feature type="compositionally biased region" description="Polar residues" evidence="6">
    <location>
        <begin position="343"/>
        <end position="366"/>
    </location>
</feature>
<dbReference type="GO" id="GO:0140492">
    <property type="term" value="F:metal-dependent deubiquitinase activity"/>
    <property type="evidence" value="ECO:0007669"/>
    <property type="project" value="InterPro"/>
</dbReference>
<feature type="compositionally biased region" description="Basic and acidic residues" evidence="6">
    <location>
        <begin position="120"/>
        <end position="135"/>
    </location>
</feature>
<keyword evidence="3 8" id="KW-0378">Hydrolase</keyword>
<dbReference type="SUPFAM" id="SSF102712">
    <property type="entry name" value="JAB1/MPN domain"/>
    <property type="match status" value="1"/>
</dbReference>
<keyword evidence="2" id="KW-0479">Metal-binding</keyword>
<dbReference type="InterPro" id="IPR044098">
    <property type="entry name" value="STAMBP/STALP-like_MPN"/>
</dbReference>
<dbReference type="Proteomes" id="UP001219567">
    <property type="component" value="Chromosome 1"/>
</dbReference>
<feature type="compositionally biased region" description="Low complexity" evidence="6">
    <location>
        <begin position="504"/>
        <end position="515"/>
    </location>
</feature>
<evidence type="ECO:0000313" key="8">
    <source>
        <dbReference type="EMBL" id="WFC97449.1"/>
    </source>
</evidence>
<feature type="domain" description="JAB1/MPN/MOV34 metalloenzyme" evidence="7">
    <location>
        <begin position="575"/>
        <end position="702"/>
    </location>
</feature>
<dbReference type="EC" id="3.4.19.12" evidence="8"/>
<evidence type="ECO:0000256" key="2">
    <source>
        <dbReference type="ARBA" id="ARBA00022723"/>
    </source>
</evidence>
<dbReference type="EMBL" id="CP119943">
    <property type="protein sequence ID" value="WFC97449.1"/>
    <property type="molecule type" value="Genomic_DNA"/>
</dbReference>
<evidence type="ECO:0000256" key="6">
    <source>
        <dbReference type="SAM" id="MobiDB-lite"/>
    </source>
</evidence>
<keyword evidence="1" id="KW-0645">Protease</keyword>
<feature type="region of interest" description="Disordered" evidence="6">
    <location>
        <begin position="120"/>
        <end position="371"/>
    </location>
</feature>
<organism evidence="8 9">
    <name type="scientific">Malassezia yamatoensis</name>
    <dbReference type="NCBI Taxonomy" id="253288"/>
    <lineage>
        <taxon>Eukaryota</taxon>
        <taxon>Fungi</taxon>
        <taxon>Dikarya</taxon>
        <taxon>Basidiomycota</taxon>
        <taxon>Ustilaginomycotina</taxon>
        <taxon>Malasseziomycetes</taxon>
        <taxon>Malasseziales</taxon>
        <taxon>Malasseziaceae</taxon>
        <taxon>Malassezia</taxon>
    </lineage>
</organism>
<dbReference type="GO" id="GO:0005768">
    <property type="term" value="C:endosome"/>
    <property type="evidence" value="ECO:0007669"/>
    <property type="project" value="TreeGrafter"/>
</dbReference>
<dbReference type="InterPro" id="IPR000555">
    <property type="entry name" value="JAMM/MPN+_dom"/>
</dbReference>
<dbReference type="Pfam" id="PF01398">
    <property type="entry name" value="JAB"/>
    <property type="match status" value="1"/>
</dbReference>
<feature type="region of interest" description="Disordered" evidence="6">
    <location>
        <begin position="416"/>
        <end position="449"/>
    </location>
</feature>
<feature type="compositionally biased region" description="Basic and acidic residues" evidence="6">
    <location>
        <begin position="480"/>
        <end position="489"/>
    </location>
</feature>
<proteinExistence type="predicted"/>
<dbReference type="SMART" id="SM00232">
    <property type="entry name" value="JAB_MPN"/>
    <property type="match status" value="1"/>
</dbReference>
<reference evidence="8 9" key="1">
    <citation type="submission" date="2023-03" db="EMBL/GenBank/DDBJ databases">
        <title>Mating type loci evolution in Malassezia.</title>
        <authorList>
            <person name="Coelho M.A."/>
        </authorList>
    </citation>
    <scope>NUCLEOTIDE SEQUENCE [LARGE SCALE GENOMIC DNA]</scope>
    <source>
        <strain evidence="8 9">CBS 9725</strain>
    </source>
</reference>
<feature type="compositionally biased region" description="Low complexity" evidence="6">
    <location>
        <begin position="144"/>
        <end position="155"/>
    </location>
</feature>
<dbReference type="CDD" id="cd08066">
    <property type="entry name" value="MPN_AMSH_like"/>
    <property type="match status" value="1"/>
</dbReference>
<dbReference type="GO" id="GO:0061578">
    <property type="term" value="F:K63-linked deubiquitinase activity"/>
    <property type="evidence" value="ECO:0007669"/>
    <property type="project" value="InterPro"/>
</dbReference>
<feature type="region of interest" description="Disordered" evidence="6">
    <location>
        <begin position="463"/>
        <end position="519"/>
    </location>
</feature>
<evidence type="ECO:0000256" key="3">
    <source>
        <dbReference type="ARBA" id="ARBA00022801"/>
    </source>
</evidence>
<dbReference type="AlphaFoldDB" id="A0AAJ5YW58"/>
<feature type="compositionally biased region" description="Basic and acidic residues" evidence="6">
    <location>
        <begin position="418"/>
        <end position="427"/>
    </location>
</feature>
<dbReference type="GO" id="GO:0004843">
    <property type="term" value="F:cysteine-type deubiquitinase activity"/>
    <property type="evidence" value="ECO:0007669"/>
    <property type="project" value="UniProtKB-EC"/>
</dbReference>
<evidence type="ECO:0000256" key="5">
    <source>
        <dbReference type="ARBA" id="ARBA00023049"/>
    </source>
</evidence>
<dbReference type="GO" id="GO:0016020">
    <property type="term" value="C:membrane"/>
    <property type="evidence" value="ECO:0007669"/>
    <property type="project" value="TreeGrafter"/>
</dbReference>
<evidence type="ECO:0000256" key="1">
    <source>
        <dbReference type="ARBA" id="ARBA00022670"/>
    </source>
</evidence>
<feature type="compositionally biased region" description="Polar residues" evidence="6">
    <location>
        <begin position="315"/>
        <end position="335"/>
    </location>
</feature>
<feature type="compositionally biased region" description="Polar residues" evidence="6">
    <location>
        <begin position="263"/>
        <end position="273"/>
    </location>
</feature>
<evidence type="ECO:0000256" key="4">
    <source>
        <dbReference type="ARBA" id="ARBA00022833"/>
    </source>
</evidence>
<sequence length="757" mass="82455">MKLPGSSHGHGTRAHQLTVPTNQASFVSGKSGNAFVPNNTGLEHTSLNRLEESIASFHTVLQSQRGRPVRYWIQQADSLKCQADKSQKEGDMESQYLWYNAETILNLLSNTNSALRYTRSDHARQTSSKPTHDSETPSLHTKLTKPSSSMKTPSPRGVPARSSLRAPEDSTDPDQKSSRSSTPKRVSFAAVDQINYPPSPARGGFRLPFNMSQVPDTPTGKIRSNNRIESKKQSVMAPQHTLSSPPPSPWWSARKHSGKSPAAQLSQSSQRVLTPSAPAEGPLCLAPPEPMSTQLKQSKTKKRNGWQLPDWLSRANPSTSQQTETAVPLSSTSAHPNPEKQAKVSQPASRTQSVLQTQAPSSSRAPQLSPLRLPNTSLFVDVHDPPVARDSNKPASFAIHAPNRLTGPSEKSLIHNAGKHERSDHRSPKSSSRRGSMSIAKPVTANTKNEINMELSQVISKHMTPHQQEQGFLPISDTLKPSREVRDQDLETSSLAVASPNPPTSASDTSSPSKSLAGRPSRWNLFLRSRESSIPRVSLPGAEEHDVLTSAPIENGFAKQSASASVAESGKPLRCLHIPASLVPRFLECAKTNTLANCETCGLLLGKEQDDKLYVTDLVLPPQTGNSDSCTAISEEETTALQISENLLTLGWIHTHPSQSCFLSSLDVHTHAGYQALLPEAVAVVCAPKHRPRLGVFRLTDPPGLRYVLNCKQTAAFHAHVTTENNKDLPLYTDAISSHVRLDNAKTSPTIRVRDLR</sequence>
<dbReference type="GO" id="GO:0006508">
    <property type="term" value="P:proteolysis"/>
    <property type="evidence" value="ECO:0007669"/>
    <property type="project" value="UniProtKB-KW"/>
</dbReference>
<evidence type="ECO:0000313" key="9">
    <source>
        <dbReference type="Proteomes" id="UP001219567"/>
    </source>
</evidence>
<keyword evidence="9" id="KW-1185">Reference proteome</keyword>
<evidence type="ECO:0000259" key="7">
    <source>
        <dbReference type="SMART" id="SM00232"/>
    </source>
</evidence>
<feature type="compositionally biased region" description="Low complexity" evidence="6">
    <location>
        <begin position="429"/>
        <end position="438"/>
    </location>
</feature>
<name>A0AAJ5YW58_9BASI</name>
<keyword evidence="4" id="KW-0862">Zinc</keyword>
<accession>A0AAJ5YW58</accession>
<protein>
    <submittedName>
        <fullName evidence="8">Ubiquitinyl hydrolase 1</fullName>
        <ecNumber evidence="8">3.4.19.12</ecNumber>
    </submittedName>
</protein>
<gene>
    <name evidence="8" type="ORF">MYAM1_000163</name>
</gene>
<dbReference type="PANTHER" id="PTHR12947">
    <property type="entry name" value="AMSH-LIKE PROTEASE"/>
    <property type="match status" value="1"/>
</dbReference>
<dbReference type="Gene3D" id="3.40.140.10">
    <property type="entry name" value="Cytidine Deaminase, domain 2"/>
    <property type="match status" value="1"/>
</dbReference>
<keyword evidence="5" id="KW-0482">Metalloprotease</keyword>
<dbReference type="GO" id="GO:0046872">
    <property type="term" value="F:metal ion binding"/>
    <property type="evidence" value="ECO:0007669"/>
    <property type="project" value="UniProtKB-KW"/>
</dbReference>
<feature type="compositionally biased region" description="Polar residues" evidence="6">
    <location>
        <begin position="210"/>
        <end position="225"/>
    </location>
</feature>
<dbReference type="GO" id="GO:0070536">
    <property type="term" value="P:protein K63-linked deubiquitination"/>
    <property type="evidence" value="ECO:0007669"/>
    <property type="project" value="InterPro"/>
</dbReference>